<proteinExistence type="predicted"/>
<organism evidence="1 2">
    <name type="scientific">Phlebotomus papatasi</name>
    <name type="common">Sandfly</name>
    <dbReference type="NCBI Taxonomy" id="29031"/>
    <lineage>
        <taxon>Eukaryota</taxon>
        <taxon>Metazoa</taxon>
        <taxon>Ecdysozoa</taxon>
        <taxon>Arthropoda</taxon>
        <taxon>Hexapoda</taxon>
        <taxon>Insecta</taxon>
        <taxon>Pterygota</taxon>
        <taxon>Neoptera</taxon>
        <taxon>Endopterygota</taxon>
        <taxon>Diptera</taxon>
        <taxon>Nematocera</taxon>
        <taxon>Psychodoidea</taxon>
        <taxon>Psychodidae</taxon>
        <taxon>Phlebotomus</taxon>
        <taxon>Phlebotomus</taxon>
    </lineage>
</organism>
<dbReference type="EMBL" id="AJVK01007128">
    <property type="status" value="NOT_ANNOTATED_CDS"/>
    <property type="molecule type" value="Genomic_DNA"/>
</dbReference>
<dbReference type="AlphaFoldDB" id="A0A1B0DMT4"/>
<reference evidence="1" key="1">
    <citation type="submission" date="2022-08" db="UniProtKB">
        <authorList>
            <consortium name="EnsemblMetazoa"/>
        </authorList>
    </citation>
    <scope>IDENTIFICATION</scope>
    <source>
        <strain evidence="1">Israel</strain>
    </source>
</reference>
<protein>
    <submittedName>
        <fullName evidence="1">Uncharacterized protein</fullName>
    </submittedName>
</protein>
<dbReference type="Proteomes" id="UP000092462">
    <property type="component" value="Unassembled WGS sequence"/>
</dbReference>
<accession>A0A1B0DMT4</accession>
<sequence length="61" mass="6729">MLPKVGLLPRDADTPEYTSSLFTSAATNRIYLTLHFLTHDPSFSSCCSALVPRSPATLRLF</sequence>
<dbReference type="EnsemblMetazoa" id="PPAI009676-RA">
    <property type="protein sequence ID" value="PPAI009676-PA"/>
    <property type="gene ID" value="PPAI009676"/>
</dbReference>
<evidence type="ECO:0000313" key="2">
    <source>
        <dbReference type="Proteomes" id="UP000092462"/>
    </source>
</evidence>
<name>A0A1B0DMT4_PHLPP</name>
<evidence type="ECO:0000313" key="1">
    <source>
        <dbReference type="EnsemblMetazoa" id="PPAI009676-PA"/>
    </source>
</evidence>
<keyword evidence="2" id="KW-1185">Reference proteome</keyword>
<dbReference type="VEuPathDB" id="VectorBase:PPAI009676"/>